<accession>A0AAW1VF39</accession>
<keyword evidence="3" id="KW-1185">Reference proteome</keyword>
<dbReference type="AlphaFoldDB" id="A0AAW1VF39"/>
<evidence type="ECO:0000313" key="2">
    <source>
        <dbReference type="EMBL" id="KAK9892333.1"/>
    </source>
</evidence>
<evidence type="ECO:0008006" key="4">
    <source>
        <dbReference type="Google" id="ProtNLM"/>
    </source>
</evidence>
<proteinExistence type="predicted"/>
<reference evidence="2 3" key="1">
    <citation type="submission" date="2023-03" db="EMBL/GenBank/DDBJ databases">
        <title>Genome insight into feeding habits of ladybird beetles.</title>
        <authorList>
            <person name="Li H.-S."/>
            <person name="Huang Y.-H."/>
            <person name="Pang H."/>
        </authorList>
    </citation>
    <scope>NUCLEOTIDE SEQUENCE [LARGE SCALE GENOMIC DNA]</scope>
    <source>
        <strain evidence="2">SYSU_2023b</strain>
        <tissue evidence="2">Whole body</tissue>
    </source>
</reference>
<gene>
    <name evidence="2" type="ORF">WA026_019788</name>
</gene>
<dbReference type="EMBL" id="JARQZJ010000134">
    <property type="protein sequence ID" value="KAK9892333.1"/>
    <property type="molecule type" value="Genomic_DNA"/>
</dbReference>
<sequence>MSNISVLIKGLQNTYLQQQIRTFISFPWRKKKPDPCAHKSCEKPLFFEMINTDKLSDLEKMCKERKGDGPRELPDVDNLPGTKYKTCGPSILIQEVSTWPCPTQADQKELRRLEKMEAHPSLKEQLQDPLPPFTSVEQRLVDLSDHKVHPLYMKMQSIPKRKINFCATTKAFTISSTTAKPKQIEINTEILEKKNILVDLKRSEPPQETIEYGMEKKLLHLEELKRITKKAVHCAKYDDPNKKTTPTKNYCPNMSYSE</sequence>
<comment type="caution">
    <text evidence="2">The sequence shown here is derived from an EMBL/GenBank/DDBJ whole genome shotgun (WGS) entry which is preliminary data.</text>
</comment>
<name>A0AAW1VF39_9CUCU</name>
<evidence type="ECO:0000313" key="3">
    <source>
        <dbReference type="Proteomes" id="UP001431783"/>
    </source>
</evidence>
<protein>
    <recommendedName>
        <fullName evidence="4">Testicular haploid expressed protein</fullName>
    </recommendedName>
</protein>
<feature type="compositionally biased region" description="Polar residues" evidence="1">
    <location>
        <begin position="243"/>
        <end position="258"/>
    </location>
</feature>
<organism evidence="2 3">
    <name type="scientific">Henosepilachna vigintioctopunctata</name>
    <dbReference type="NCBI Taxonomy" id="420089"/>
    <lineage>
        <taxon>Eukaryota</taxon>
        <taxon>Metazoa</taxon>
        <taxon>Ecdysozoa</taxon>
        <taxon>Arthropoda</taxon>
        <taxon>Hexapoda</taxon>
        <taxon>Insecta</taxon>
        <taxon>Pterygota</taxon>
        <taxon>Neoptera</taxon>
        <taxon>Endopterygota</taxon>
        <taxon>Coleoptera</taxon>
        <taxon>Polyphaga</taxon>
        <taxon>Cucujiformia</taxon>
        <taxon>Coccinelloidea</taxon>
        <taxon>Coccinellidae</taxon>
        <taxon>Epilachninae</taxon>
        <taxon>Epilachnini</taxon>
        <taxon>Henosepilachna</taxon>
    </lineage>
</organism>
<feature type="region of interest" description="Disordered" evidence="1">
    <location>
        <begin position="237"/>
        <end position="258"/>
    </location>
</feature>
<evidence type="ECO:0000256" key="1">
    <source>
        <dbReference type="SAM" id="MobiDB-lite"/>
    </source>
</evidence>
<dbReference type="Proteomes" id="UP001431783">
    <property type="component" value="Unassembled WGS sequence"/>
</dbReference>